<accession>A0ABQ0FZV0</accession>
<proteinExistence type="inferred from homology"/>
<evidence type="ECO:0000256" key="7">
    <source>
        <dbReference type="SAM" id="Phobius"/>
    </source>
</evidence>
<comment type="subcellular location">
    <subcellularLocation>
        <location evidence="1">Membrane</location>
        <topology evidence="1">Multi-pass membrane protein</topology>
    </subcellularLocation>
</comment>
<feature type="transmembrane region" description="Helical" evidence="7">
    <location>
        <begin position="229"/>
        <end position="253"/>
    </location>
</feature>
<keyword evidence="3 7" id="KW-1133">Transmembrane helix</keyword>
<organism evidence="9 10">
    <name type="scientific">Madurella fahalii</name>
    <dbReference type="NCBI Taxonomy" id="1157608"/>
    <lineage>
        <taxon>Eukaryota</taxon>
        <taxon>Fungi</taxon>
        <taxon>Dikarya</taxon>
        <taxon>Ascomycota</taxon>
        <taxon>Pezizomycotina</taxon>
        <taxon>Sordariomycetes</taxon>
        <taxon>Sordariomycetidae</taxon>
        <taxon>Sordariales</taxon>
        <taxon>Sordariales incertae sedis</taxon>
        <taxon>Madurella</taxon>
    </lineage>
</organism>
<sequence>MTSSTGRSEPENLGLKVNIVCLWWDDHILIVSWVLFLASICASSAVIPLGFGKHIFDISPTNLVAIGLISNVTSTFSMLAAVLSKTSFAVTLLRITEGYTKMCVWIIIVVMNIAMGLSALLTWVKCNPVCKTWDLSTPGTCWDADVMMVFFIFSAGISGGMDAALALLPWKILWSLRIRTQEKLGVAIAMRIGILHSANGMQAAATAVVKCTKLPSLSGDDLTYVASDVAIWSVAEIAPTILAACIPILRVLLHYVRSAAKQCTVTHEPKVGSHIKGTRAATMIVTGSRNQLKLHYDRKDEDTGSDRSILGRSIGVTNQIVQTSECILESDNQGRRKNNYESDSMNGYEMANRRKAI</sequence>
<evidence type="ECO:0000256" key="4">
    <source>
        <dbReference type="ARBA" id="ARBA00023136"/>
    </source>
</evidence>
<dbReference type="GeneID" id="98171978"/>
<evidence type="ECO:0000313" key="9">
    <source>
        <dbReference type="EMBL" id="GAB1311023.1"/>
    </source>
</evidence>
<dbReference type="RefSeq" id="XP_070912756.1">
    <property type="nucleotide sequence ID" value="XM_071056655.1"/>
</dbReference>
<keyword evidence="10" id="KW-1185">Reference proteome</keyword>
<feature type="region of interest" description="Disordered" evidence="6">
    <location>
        <begin position="332"/>
        <end position="357"/>
    </location>
</feature>
<gene>
    <name evidence="9" type="ORF">MFIFM68171_01233</name>
</gene>
<feature type="transmembrane region" description="Helical" evidence="7">
    <location>
        <begin position="188"/>
        <end position="209"/>
    </location>
</feature>
<dbReference type="PANTHER" id="PTHR33048:SF42">
    <property type="entry name" value="INTEGRAL MEMBRANE PROTEIN"/>
    <property type="match status" value="1"/>
</dbReference>
<dbReference type="Proteomes" id="UP001628179">
    <property type="component" value="Unassembled WGS sequence"/>
</dbReference>
<dbReference type="PANTHER" id="PTHR33048">
    <property type="entry name" value="PTH11-LIKE INTEGRAL MEMBRANE PROTEIN (AFU_ORTHOLOGUE AFUA_5G11245)"/>
    <property type="match status" value="1"/>
</dbReference>
<protein>
    <submittedName>
        <fullName evidence="9">Rhodopsin domain-containing protein</fullName>
    </submittedName>
</protein>
<evidence type="ECO:0000256" key="6">
    <source>
        <dbReference type="SAM" id="MobiDB-lite"/>
    </source>
</evidence>
<feature type="transmembrane region" description="Helical" evidence="7">
    <location>
        <begin position="104"/>
        <end position="124"/>
    </location>
</feature>
<reference evidence="9 10" key="1">
    <citation type="submission" date="2024-09" db="EMBL/GenBank/DDBJ databases">
        <title>Itraconazole resistance in Madurella fahalii resulting from another homologue of gene encoding cytochrome P450 14-alpha sterol demethylase (CYP51).</title>
        <authorList>
            <person name="Yoshioka I."/>
            <person name="Fahal A.H."/>
            <person name="Kaneko S."/>
            <person name="Yaguchi T."/>
        </authorList>
    </citation>
    <scope>NUCLEOTIDE SEQUENCE [LARGE SCALE GENOMIC DNA]</scope>
    <source>
        <strain evidence="9 10">IFM 68171</strain>
    </source>
</reference>
<keyword evidence="4 7" id="KW-0472">Membrane</keyword>
<evidence type="ECO:0000256" key="2">
    <source>
        <dbReference type="ARBA" id="ARBA00022692"/>
    </source>
</evidence>
<name>A0ABQ0FZV0_9PEZI</name>
<evidence type="ECO:0000256" key="3">
    <source>
        <dbReference type="ARBA" id="ARBA00022989"/>
    </source>
</evidence>
<dbReference type="EMBL" id="BAAFSV010000001">
    <property type="protein sequence ID" value="GAB1311023.1"/>
    <property type="molecule type" value="Genomic_DNA"/>
</dbReference>
<evidence type="ECO:0000256" key="1">
    <source>
        <dbReference type="ARBA" id="ARBA00004141"/>
    </source>
</evidence>
<feature type="transmembrane region" description="Helical" evidence="7">
    <location>
        <begin position="28"/>
        <end position="51"/>
    </location>
</feature>
<evidence type="ECO:0000259" key="8">
    <source>
        <dbReference type="Pfam" id="PF20684"/>
    </source>
</evidence>
<feature type="transmembrane region" description="Helical" evidence="7">
    <location>
        <begin position="63"/>
        <end position="83"/>
    </location>
</feature>
<dbReference type="InterPro" id="IPR049326">
    <property type="entry name" value="Rhodopsin_dom_fungi"/>
</dbReference>
<dbReference type="Pfam" id="PF20684">
    <property type="entry name" value="Fung_rhodopsin"/>
    <property type="match status" value="1"/>
</dbReference>
<feature type="domain" description="Rhodopsin" evidence="8">
    <location>
        <begin position="22"/>
        <end position="254"/>
    </location>
</feature>
<comment type="caution">
    <text evidence="9">The sequence shown here is derived from an EMBL/GenBank/DDBJ whole genome shotgun (WGS) entry which is preliminary data.</text>
</comment>
<dbReference type="InterPro" id="IPR052337">
    <property type="entry name" value="SAT4-like"/>
</dbReference>
<feature type="transmembrane region" description="Helical" evidence="7">
    <location>
        <begin position="144"/>
        <end position="168"/>
    </location>
</feature>
<evidence type="ECO:0000313" key="10">
    <source>
        <dbReference type="Proteomes" id="UP001628179"/>
    </source>
</evidence>
<keyword evidence="2 7" id="KW-0812">Transmembrane</keyword>
<evidence type="ECO:0000256" key="5">
    <source>
        <dbReference type="ARBA" id="ARBA00038359"/>
    </source>
</evidence>
<comment type="similarity">
    <text evidence="5">Belongs to the SAT4 family.</text>
</comment>